<dbReference type="Proteomes" id="UP000765509">
    <property type="component" value="Unassembled WGS sequence"/>
</dbReference>
<dbReference type="InterPro" id="IPR041373">
    <property type="entry name" value="RT_RNaseH"/>
</dbReference>
<organism evidence="8 9">
    <name type="scientific">Austropuccinia psidii MF-1</name>
    <dbReference type="NCBI Taxonomy" id="1389203"/>
    <lineage>
        <taxon>Eukaryota</taxon>
        <taxon>Fungi</taxon>
        <taxon>Dikarya</taxon>
        <taxon>Basidiomycota</taxon>
        <taxon>Pucciniomycotina</taxon>
        <taxon>Pucciniomycetes</taxon>
        <taxon>Pucciniales</taxon>
        <taxon>Sphaerophragmiaceae</taxon>
        <taxon>Austropuccinia</taxon>
    </lineage>
</organism>
<keyword evidence="6" id="KW-0695">RNA-directed DNA polymerase</keyword>
<proteinExistence type="predicted"/>
<evidence type="ECO:0000256" key="4">
    <source>
        <dbReference type="ARBA" id="ARBA00022759"/>
    </source>
</evidence>
<accession>A0A9Q3BFN8</accession>
<dbReference type="Gene3D" id="3.30.420.10">
    <property type="entry name" value="Ribonuclease H-like superfamily/Ribonuclease H"/>
    <property type="match status" value="1"/>
</dbReference>
<keyword evidence="9" id="KW-1185">Reference proteome</keyword>
<evidence type="ECO:0000256" key="1">
    <source>
        <dbReference type="ARBA" id="ARBA00022679"/>
    </source>
</evidence>
<dbReference type="OrthoDB" id="2287420at2759"/>
<dbReference type="GO" id="GO:0016787">
    <property type="term" value="F:hydrolase activity"/>
    <property type="evidence" value="ECO:0007669"/>
    <property type="project" value="UniProtKB-KW"/>
</dbReference>
<name>A0A9Q3BFN8_9BASI</name>
<protein>
    <recommendedName>
        <fullName evidence="7">Reverse transcriptase RNase H-like domain-containing protein</fullName>
    </recommendedName>
</protein>
<keyword evidence="5" id="KW-0378">Hydrolase</keyword>
<keyword evidence="2" id="KW-0548">Nucleotidyltransferase</keyword>
<keyword evidence="1" id="KW-0808">Transferase</keyword>
<dbReference type="InterPro" id="IPR012337">
    <property type="entry name" value="RNaseH-like_sf"/>
</dbReference>
<gene>
    <name evidence="8" type="ORF">O181_004075</name>
</gene>
<reference evidence="8" key="1">
    <citation type="submission" date="2021-03" db="EMBL/GenBank/DDBJ databases">
        <title>Draft genome sequence of rust myrtle Austropuccinia psidii MF-1, a brazilian biotype.</title>
        <authorList>
            <person name="Quecine M.C."/>
            <person name="Pachon D.M.R."/>
            <person name="Bonatelli M.L."/>
            <person name="Correr F.H."/>
            <person name="Franceschini L.M."/>
            <person name="Leite T.F."/>
            <person name="Margarido G.R.A."/>
            <person name="Almeida C.A."/>
            <person name="Ferrarezi J.A."/>
            <person name="Labate C.A."/>
        </authorList>
    </citation>
    <scope>NUCLEOTIDE SEQUENCE</scope>
    <source>
        <strain evidence="8">MF-1</strain>
    </source>
</reference>
<dbReference type="EMBL" id="AVOT02000761">
    <property type="protein sequence ID" value="MBW0464360.1"/>
    <property type="molecule type" value="Genomic_DNA"/>
</dbReference>
<dbReference type="InterPro" id="IPR043502">
    <property type="entry name" value="DNA/RNA_pol_sf"/>
</dbReference>
<evidence type="ECO:0000313" key="8">
    <source>
        <dbReference type="EMBL" id="MBW0464360.1"/>
    </source>
</evidence>
<evidence type="ECO:0000256" key="3">
    <source>
        <dbReference type="ARBA" id="ARBA00022722"/>
    </source>
</evidence>
<keyword evidence="4" id="KW-0255">Endonuclease</keyword>
<evidence type="ECO:0000256" key="5">
    <source>
        <dbReference type="ARBA" id="ARBA00022801"/>
    </source>
</evidence>
<comment type="caution">
    <text evidence="8">The sequence shown here is derived from an EMBL/GenBank/DDBJ whole genome shotgun (WGS) entry which is preliminary data.</text>
</comment>
<dbReference type="GO" id="GO:0004519">
    <property type="term" value="F:endonuclease activity"/>
    <property type="evidence" value="ECO:0007669"/>
    <property type="project" value="UniProtKB-KW"/>
</dbReference>
<dbReference type="PANTHER" id="PTHR37984:SF5">
    <property type="entry name" value="PROTEIN NYNRIN-LIKE"/>
    <property type="match status" value="1"/>
</dbReference>
<dbReference type="SUPFAM" id="SSF56672">
    <property type="entry name" value="DNA/RNA polymerases"/>
    <property type="match status" value="1"/>
</dbReference>
<dbReference type="InterPro" id="IPR050951">
    <property type="entry name" value="Retrovirus_Pol_polyprotein"/>
</dbReference>
<dbReference type="SUPFAM" id="SSF53098">
    <property type="entry name" value="Ribonuclease H-like"/>
    <property type="match status" value="1"/>
</dbReference>
<dbReference type="Pfam" id="PF17917">
    <property type="entry name" value="RT_RNaseH"/>
    <property type="match status" value="1"/>
</dbReference>
<sequence length="236" mass="27056">MTQERIQAYEKIKYALTNAPLLLMPDCKLPFKLYIDACGECLGAALHQVQIVNDKPYEGPICFISRKIKTTEASYRAIQMECISLVWALEKLHYYLDGSLFEVITDCNVVKSLHKMNTPNKHMLRWQIAIQEYRVIDTQNLHTLLGTKLSFSTAYHPQTDGLAGRMIQALEDMIRIFCAYFLDFEDSGGFTHDWCTLIPALELAYRNSIHASTGKTPEMLEKGWNLKLLVDTLKKD</sequence>
<evidence type="ECO:0000256" key="2">
    <source>
        <dbReference type="ARBA" id="ARBA00022695"/>
    </source>
</evidence>
<dbReference type="GO" id="GO:0003676">
    <property type="term" value="F:nucleic acid binding"/>
    <property type="evidence" value="ECO:0007669"/>
    <property type="project" value="InterPro"/>
</dbReference>
<feature type="domain" description="Reverse transcriptase RNase H-like" evidence="7">
    <location>
        <begin position="26"/>
        <end position="133"/>
    </location>
</feature>
<dbReference type="AlphaFoldDB" id="A0A9Q3BFN8"/>
<evidence type="ECO:0000313" key="9">
    <source>
        <dbReference type="Proteomes" id="UP000765509"/>
    </source>
</evidence>
<keyword evidence="3" id="KW-0540">Nuclease</keyword>
<dbReference type="PANTHER" id="PTHR37984">
    <property type="entry name" value="PROTEIN CBG26694"/>
    <property type="match status" value="1"/>
</dbReference>
<dbReference type="InterPro" id="IPR036397">
    <property type="entry name" value="RNaseH_sf"/>
</dbReference>
<evidence type="ECO:0000259" key="7">
    <source>
        <dbReference type="Pfam" id="PF17917"/>
    </source>
</evidence>
<evidence type="ECO:0000256" key="6">
    <source>
        <dbReference type="ARBA" id="ARBA00022918"/>
    </source>
</evidence>
<dbReference type="GO" id="GO:0003964">
    <property type="term" value="F:RNA-directed DNA polymerase activity"/>
    <property type="evidence" value="ECO:0007669"/>
    <property type="project" value="UniProtKB-KW"/>
</dbReference>